<dbReference type="GO" id="GO:0003677">
    <property type="term" value="F:DNA binding"/>
    <property type="evidence" value="ECO:0007669"/>
    <property type="project" value="UniProtKB-KW"/>
</dbReference>
<evidence type="ECO:0000259" key="4">
    <source>
        <dbReference type="PROSITE" id="PS50949"/>
    </source>
</evidence>
<keyword evidence="6" id="KW-1185">Reference proteome</keyword>
<dbReference type="InterPro" id="IPR000524">
    <property type="entry name" value="Tscrpt_reg_HTH_GntR"/>
</dbReference>
<dbReference type="PATRIC" id="fig|1544413.3.peg.1716"/>
<dbReference type="SUPFAM" id="SSF46785">
    <property type="entry name" value="Winged helix' DNA-binding domain"/>
    <property type="match status" value="1"/>
</dbReference>
<evidence type="ECO:0000256" key="1">
    <source>
        <dbReference type="ARBA" id="ARBA00023015"/>
    </source>
</evidence>
<dbReference type="InterPro" id="IPR008920">
    <property type="entry name" value="TF_FadR/GntR_C"/>
</dbReference>
<dbReference type="STRING" id="1544413.Clow_01708"/>
<proteinExistence type="predicted"/>
<dbReference type="PANTHER" id="PTHR43537">
    <property type="entry name" value="TRANSCRIPTIONAL REGULATOR, GNTR FAMILY"/>
    <property type="match status" value="1"/>
</dbReference>
<organism evidence="5 6">
    <name type="scientific">Corynebacterium lowii</name>
    <dbReference type="NCBI Taxonomy" id="1544413"/>
    <lineage>
        <taxon>Bacteria</taxon>
        <taxon>Bacillati</taxon>
        <taxon>Actinomycetota</taxon>
        <taxon>Actinomycetes</taxon>
        <taxon>Mycobacteriales</taxon>
        <taxon>Corynebacteriaceae</taxon>
        <taxon>Corynebacterium</taxon>
    </lineage>
</organism>
<accession>A0A0Q0Z8P8</accession>
<dbReference type="InterPro" id="IPR036388">
    <property type="entry name" value="WH-like_DNA-bd_sf"/>
</dbReference>
<dbReference type="PROSITE" id="PS50949">
    <property type="entry name" value="HTH_GNTR"/>
    <property type="match status" value="1"/>
</dbReference>
<dbReference type="Proteomes" id="UP000050488">
    <property type="component" value="Unassembled WGS sequence"/>
</dbReference>
<dbReference type="Pfam" id="PF07729">
    <property type="entry name" value="FCD"/>
    <property type="match status" value="1"/>
</dbReference>
<evidence type="ECO:0000313" key="5">
    <source>
        <dbReference type="EMBL" id="KQB85966.1"/>
    </source>
</evidence>
<sequence length="207" mass="22522">MRAAQAAASLRRAISSGHYRPGDQLREVDMARLLGISRNTLRESFALLTSDGLVVHEPNRGVFITSPTVADVRDLYAARMVLEPAALRWGTGLRVELLSGLVEEAEAAYARGDMTAVAQVNQQFHQEIVAGSGAELLAHTMQQFLARMRLVFLSAERLNPDFHARFIEDNRAVVTALAQGDNARAAEVMHATLGKTCEVVVELVGGE</sequence>
<evidence type="ECO:0000256" key="2">
    <source>
        <dbReference type="ARBA" id="ARBA00023125"/>
    </source>
</evidence>
<dbReference type="OrthoDB" id="5243844at2"/>
<dbReference type="RefSeq" id="WP_055178304.1">
    <property type="nucleotide sequence ID" value="NZ_JAUSQY010000001.1"/>
</dbReference>
<dbReference type="SUPFAM" id="SSF48008">
    <property type="entry name" value="GntR ligand-binding domain-like"/>
    <property type="match status" value="1"/>
</dbReference>
<keyword evidence="1" id="KW-0805">Transcription regulation</keyword>
<dbReference type="Pfam" id="PF00392">
    <property type="entry name" value="GntR"/>
    <property type="match status" value="1"/>
</dbReference>
<dbReference type="PANTHER" id="PTHR43537:SF45">
    <property type="entry name" value="GNTR FAMILY REGULATORY PROTEIN"/>
    <property type="match status" value="1"/>
</dbReference>
<keyword evidence="2" id="KW-0238">DNA-binding</keyword>
<dbReference type="EMBL" id="LKEV01000005">
    <property type="protein sequence ID" value="KQB85966.1"/>
    <property type="molecule type" value="Genomic_DNA"/>
</dbReference>
<dbReference type="Gene3D" id="1.10.10.10">
    <property type="entry name" value="Winged helix-like DNA-binding domain superfamily/Winged helix DNA-binding domain"/>
    <property type="match status" value="1"/>
</dbReference>
<reference evidence="5 6" key="1">
    <citation type="submission" date="2015-10" db="EMBL/GenBank/DDBJ databases">
        <title>Corynebacteirum lowii and Corynebacterium oculi species nova, derived from human clinical disease and and emended description of Corynebacterium mastiditis.</title>
        <authorList>
            <person name="Bernard K."/>
            <person name="Pacheco A.L."/>
            <person name="Mcdougall C."/>
            <person name="Burtx T."/>
            <person name="Weibe D."/>
            <person name="Tyler S."/>
            <person name="Olson A.B."/>
            <person name="Cnockaert M."/>
            <person name="Eguchi H."/>
            <person name="Kuwahara T."/>
            <person name="Nakayama-Imaohji H."/>
            <person name="Boudewijins M."/>
            <person name="Van Hoecke F."/>
            <person name="Bernier A.-M."/>
            <person name="Vandamme P."/>
        </authorList>
    </citation>
    <scope>NUCLEOTIDE SEQUENCE [LARGE SCALE GENOMIC DNA]</scope>
    <source>
        <strain evidence="5 6">NML 130206</strain>
    </source>
</reference>
<comment type="caution">
    <text evidence="5">The sequence shown here is derived from an EMBL/GenBank/DDBJ whole genome shotgun (WGS) entry which is preliminary data.</text>
</comment>
<dbReference type="InterPro" id="IPR011711">
    <property type="entry name" value="GntR_C"/>
</dbReference>
<dbReference type="AlphaFoldDB" id="A0A0Q0Z8P8"/>
<dbReference type="SMART" id="SM00895">
    <property type="entry name" value="FCD"/>
    <property type="match status" value="1"/>
</dbReference>
<evidence type="ECO:0000313" key="6">
    <source>
        <dbReference type="Proteomes" id="UP000050488"/>
    </source>
</evidence>
<feature type="domain" description="HTH gntR-type" evidence="4">
    <location>
        <begin position="1"/>
        <end position="67"/>
    </location>
</feature>
<gene>
    <name evidence="5" type="primary">ydfH</name>
    <name evidence="5" type="ORF">Clow_01708</name>
</gene>
<dbReference type="Gene3D" id="1.20.120.530">
    <property type="entry name" value="GntR ligand-binding domain-like"/>
    <property type="match status" value="1"/>
</dbReference>
<dbReference type="InterPro" id="IPR036390">
    <property type="entry name" value="WH_DNA-bd_sf"/>
</dbReference>
<protein>
    <submittedName>
        <fullName evidence="5">Putative HTH-type transcriptional regulator YdfH</fullName>
    </submittedName>
</protein>
<keyword evidence="3" id="KW-0804">Transcription</keyword>
<dbReference type="CDD" id="cd07377">
    <property type="entry name" value="WHTH_GntR"/>
    <property type="match status" value="1"/>
</dbReference>
<name>A0A0Q0Z8P8_9CORY</name>
<dbReference type="SMART" id="SM00345">
    <property type="entry name" value="HTH_GNTR"/>
    <property type="match status" value="1"/>
</dbReference>
<evidence type="ECO:0000256" key="3">
    <source>
        <dbReference type="ARBA" id="ARBA00023163"/>
    </source>
</evidence>
<dbReference type="GO" id="GO:0003700">
    <property type="term" value="F:DNA-binding transcription factor activity"/>
    <property type="evidence" value="ECO:0007669"/>
    <property type="project" value="InterPro"/>
</dbReference>